<gene>
    <name evidence="11" type="ORF">GGR30_000263</name>
</gene>
<dbReference type="InterPro" id="IPR001261">
    <property type="entry name" value="ArgE/DapE_CS"/>
</dbReference>
<dbReference type="InterPro" id="IPR050072">
    <property type="entry name" value="Peptidase_M20A"/>
</dbReference>
<dbReference type="SUPFAM" id="SSF53187">
    <property type="entry name" value="Zn-dependent exopeptidases"/>
    <property type="match status" value="1"/>
</dbReference>
<evidence type="ECO:0000256" key="1">
    <source>
        <dbReference type="ARBA" id="ARBA00001947"/>
    </source>
</evidence>
<dbReference type="EC" id="3.5.1.16" evidence="11"/>
<comment type="cofactor">
    <cofactor evidence="1">
        <name>Zn(2+)</name>
        <dbReference type="ChEBI" id="CHEBI:29105"/>
    </cofactor>
</comment>
<dbReference type="NCBIfam" id="NF005710">
    <property type="entry name" value="PRK07522.1"/>
    <property type="match status" value="1"/>
</dbReference>
<keyword evidence="5" id="KW-0028">Amino-acid biosynthesis</keyword>
<evidence type="ECO:0000313" key="11">
    <source>
        <dbReference type="EMBL" id="MBB4120368.1"/>
    </source>
</evidence>
<dbReference type="PANTHER" id="PTHR43808">
    <property type="entry name" value="ACETYLORNITHINE DEACETYLASE"/>
    <property type="match status" value="1"/>
</dbReference>
<keyword evidence="9" id="KW-0170">Cobalt</keyword>
<dbReference type="GO" id="GO:0046872">
    <property type="term" value="F:metal ion binding"/>
    <property type="evidence" value="ECO:0007669"/>
    <property type="project" value="UniProtKB-KW"/>
</dbReference>
<dbReference type="InterPro" id="IPR036264">
    <property type="entry name" value="Bact_exopeptidase_dim_dom"/>
</dbReference>
<evidence type="ECO:0000256" key="6">
    <source>
        <dbReference type="ARBA" id="ARBA00022723"/>
    </source>
</evidence>
<dbReference type="EMBL" id="JACIDZ010000001">
    <property type="protein sequence ID" value="MBB4120368.1"/>
    <property type="molecule type" value="Genomic_DNA"/>
</dbReference>
<feature type="domain" description="Peptidase M20 dimerisation" evidence="10">
    <location>
        <begin position="172"/>
        <end position="284"/>
    </location>
</feature>
<evidence type="ECO:0000256" key="3">
    <source>
        <dbReference type="ARBA" id="ARBA00022490"/>
    </source>
</evidence>
<evidence type="ECO:0000256" key="9">
    <source>
        <dbReference type="ARBA" id="ARBA00023285"/>
    </source>
</evidence>
<organism evidence="11 12">
    <name type="scientific">Martelella radicis</name>
    <dbReference type="NCBI Taxonomy" id="1397476"/>
    <lineage>
        <taxon>Bacteria</taxon>
        <taxon>Pseudomonadati</taxon>
        <taxon>Pseudomonadota</taxon>
        <taxon>Alphaproteobacteria</taxon>
        <taxon>Hyphomicrobiales</taxon>
        <taxon>Aurantimonadaceae</taxon>
        <taxon>Martelella</taxon>
    </lineage>
</organism>
<keyword evidence="4" id="KW-0055">Arginine biosynthesis</keyword>
<dbReference type="RefSeq" id="WP_183481494.1">
    <property type="nucleotide sequence ID" value="NZ_JACIDZ010000001.1"/>
</dbReference>
<comment type="similarity">
    <text evidence="2">Belongs to the peptidase M20A family. ArgE subfamily.</text>
</comment>
<dbReference type="NCBIfam" id="TIGR01892">
    <property type="entry name" value="AcOrn-deacetyl"/>
    <property type="match status" value="1"/>
</dbReference>
<evidence type="ECO:0000259" key="10">
    <source>
        <dbReference type="Pfam" id="PF07687"/>
    </source>
</evidence>
<dbReference type="InterPro" id="IPR011650">
    <property type="entry name" value="Peptidase_M20_dimer"/>
</dbReference>
<dbReference type="Pfam" id="PF01546">
    <property type="entry name" value="Peptidase_M20"/>
    <property type="match status" value="1"/>
</dbReference>
<dbReference type="GO" id="GO:0008777">
    <property type="term" value="F:acetylornithine deacetylase activity"/>
    <property type="evidence" value="ECO:0007669"/>
    <property type="project" value="UniProtKB-EC"/>
</dbReference>
<dbReference type="PROSITE" id="PS00758">
    <property type="entry name" value="ARGE_DAPE_CPG2_1"/>
    <property type="match status" value="1"/>
</dbReference>
<dbReference type="Gene3D" id="3.30.70.360">
    <property type="match status" value="1"/>
</dbReference>
<protein>
    <submittedName>
        <fullName evidence="11">Acetylornithine deacetylase</fullName>
        <ecNumber evidence="11">3.5.1.16</ecNumber>
    </submittedName>
</protein>
<evidence type="ECO:0000256" key="7">
    <source>
        <dbReference type="ARBA" id="ARBA00022801"/>
    </source>
</evidence>
<sequence>MTSTTLNHLEKLIGFPSVCTAANYTDIADYIVDHLAGIGFACHKLPDPTGTRAGIFATSDPGAPDGVMLSAHLDVVPVEGQPWRFDPFAVTERDGRIYGRGSCDMKGFAAAALAAADRAAMMELAQPLKLAFSYDEELGCIGIANMIGELDAAIGKPAICIVGEPTRMQPVIGHKGKTSYRVTFEGMAGHSASAPKFLNALHPAGDFLAILRQVQADLAQNGAQDAAYGIPFSTVHAGLFSGGTALNIVPDKAVMEFEIRHLAGEKPEGILARFAAAAGKLEEAYRSQFGQCSIVITNTNAYPGFDAKPDDPAVEMIAATGGKGTCGKVDFGTEAGFFQSAGIATVVCGPGDMAQGHKADEFVERSQLEACDTMLDGVLRRLAAGHS</sequence>
<dbReference type="PROSITE" id="PS00759">
    <property type="entry name" value="ARGE_DAPE_CPG2_2"/>
    <property type="match status" value="1"/>
</dbReference>
<dbReference type="SUPFAM" id="SSF55031">
    <property type="entry name" value="Bacterial exopeptidase dimerisation domain"/>
    <property type="match status" value="1"/>
</dbReference>
<keyword evidence="3" id="KW-0963">Cytoplasm</keyword>
<dbReference type="Proteomes" id="UP000530571">
    <property type="component" value="Unassembled WGS sequence"/>
</dbReference>
<proteinExistence type="inferred from homology"/>
<dbReference type="CDD" id="cd03894">
    <property type="entry name" value="M20_ArgE"/>
    <property type="match status" value="1"/>
</dbReference>
<evidence type="ECO:0000256" key="4">
    <source>
        <dbReference type="ARBA" id="ARBA00022571"/>
    </source>
</evidence>
<evidence type="ECO:0000256" key="5">
    <source>
        <dbReference type="ARBA" id="ARBA00022605"/>
    </source>
</evidence>
<keyword evidence="7 11" id="KW-0378">Hydrolase</keyword>
<dbReference type="AlphaFoldDB" id="A0A7W6KI28"/>
<dbReference type="Gene3D" id="3.40.630.10">
    <property type="entry name" value="Zn peptidases"/>
    <property type="match status" value="1"/>
</dbReference>
<comment type="caution">
    <text evidence="11">The sequence shown here is derived from an EMBL/GenBank/DDBJ whole genome shotgun (WGS) entry which is preliminary data.</text>
</comment>
<evidence type="ECO:0000256" key="8">
    <source>
        <dbReference type="ARBA" id="ARBA00022833"/>
    </source>
</evidence>
<evidence type="ECO:0000256" key="2">
    <source>
        <dbReference type="ARBA" id="ARBA00005691"/>
    </source>
</evidence>
<accession>A0A7W6KI28</accession>
<keyword evidence="8" id="KW-0862">Zinc</keyword>
<keyword evidence="6" id="KW-0479">Metal-binding</keyword>
<dbReference type="InterPro" id="IPR002933">
    <property type="entry name" value="Peptidase_M20"/>
</dbReference>
<evidence type="ECO:0000313" key="12">
    <source>
        <dbReference type="Proteomes" id="UP000530571"/>
    </source>
</evidence>
<keyword evidence="12" id="KW-1185">Reference proteome</keyword>
<reference evidence="11 12" key="1">
    <citation type="submission" date="2020-08" db="EMBL/GenBank/DDBJ databases">
        <title>Genomic Encyclopedia of Type Strains, Phase IV (KMG-IV): sequencing the most valuable type-strain genomes for metagenomic binning, comparative biology and taxonomic classification.</title>
        <authorList>
            <person name="Goeker M."/>
        </authorList>
    </citation>
    <scope>NUCLEOTIDE SEQUENCE [LARGE SCALE GENOMIC DNA]</scope>
    <source>
        <strain evidence="11 12">DSM 28101</strain>
    </source>
</reference>
<name>A0A7W6KI28_9HYPH</name>
<dbReference type="GO" id="GO:0006526">
    <property type="term" value="P:L-arginine biosynthetic process"/>
    <property type="evidence" value="ECO:0007669"/>
    <property type="project" value="UniProtKB-KW"/>
</dbReference>
<dbReference type="PANTHER" id="PTHR43808:SF31">
    <property type="entry name" value="N-ACETYL-L-CITRULLINE DEACETYLASE"/>
    <property type="match status" value="1"/>
</dbReference>
<dbReference type="Pfam" id="PF07687">
    <property type="entry name" value="M20_dimer"/>
    <property type="match status" value="1"/>
</dbReference>
<dbReference type="InterPro" id="IPR010169">
    <property type="entry name" value="AcOrn-deacetyl"/>
</dbReference>